<proteinExistence type="predicted"/>
<evidence type="ECO:0008006" key="3">
    <source>
        <dbReference type="Google" id="ProtNLM"/>
    </source>
</evidence>
<accession>A0ABQ3VV49</accession>
<sequence>MSNYLALYDYRSQVAASYRERNRALCAGEDAAVVLRRFRESKDHLFLTHSQSALDEEQRRHFHGLRYFPYNPAMCFAVTIDTHVEPKQQHIAMDARESMTMTTIGLVRFTVGEIPVELSVYWLNIYGGGMFLPFRDATYTSETYGSGRYLFDTIKGSDPVPFTNAQDEKQIILDFNYAYNPSCSYNDRWVCPLAPAENRLDVPIPAGEKNYKEERS</sequence>
<reference evidence="1 2" key="1">
    <citation type="journal article" date="2021" name="Int. J. Syst. Evol. Microbiol.">
        <title>Reticulibacter mediterranei gen. nov., sp. nov., within the new family Reticulibacteraceae fam. nov., and Ktedonospora formicarum gen. nov., sp. nov., Ktedonobacter robiniae sp. nov., Dictyobacter formicarum sp. nov. and Dictyobacter arantiisoli sp. nov., belonging to the class Ktedonobacteria.</title>
        <authorList>
            <person name="Yabe S."/>
            <person name="Zheng Y."/>
            <person name="Wang C.M."/>
            <person name="Sakai Y."/>
            <person name="Abe K."/>
            <person name="Yokota A."/>
            <person name="Donadio S."/>
            <person name="Cavaletti L."/>
            <person name="Monciardini P."/>
        </authorList>
    </citation>
    <scope>NUCLEOTIDE SEQUENCE [LARGE SCALE GENOMIC DNA]</scope>
    <source>
        <strain evidence="1 2">SOSP1-9</strain>
    </source>
</reference>
<organism evidence="1 2">
    <name type="scientific">Dictyobacter formicarum</name>
    <dbReference type="NCBI Taxonomy" id="2778368"/>
    <lineage>
        <taxon>Bacteria</taxon>
        <taxon>Bacillati</taxon>
        <taxon>Chloroflexota</taxon>
        <taxon>Ktedonobacteria</taxon>
        <taxon>Ktedonobacterales</taxon>
        <taxon>Dictyobacteraceae</taxon>
        <taxon>Dictyobacter</taxon>
    </lineage>
</organism>
<dbReference type="InterPro" id="IPR012467">
    <property type="entry name" value="DUF1684"/>
</dbReference>
<keyword evidence="2" id="KW-1185">Reference proteome</keyword>
<dbReference type="PANTHER" id="PTHR41913">
    <property type="entry name" value="DUF1684 DOMAIN-CONTAINING PROTEIN"/>
    <property type="match status" value="1"/>
</dbReference>
<evidence type="ECO:0000313" key="2">
    <source>
        <dbReference type="Proteomes" id="UP000635565"/>
    </source>
</evidence>
<dbReference type="Proteomes" id="UP000635565">
    <property type="component" value="Unassembled WGS sequence"/>
</dbReference>
<protein>
    <recommendedName>
        <fullName evidence="3">DUF1684 domain-containing protein</fullName>
    </recommendedName>
</protein>
<dbReference type="Pfam" id="PF07920">
    <property type="entry name" value="DUF1684"/>
    <property type="match status" value="1"/>
</dbReference>
<comment type="caution">
    <text evidence="1">The sequence shown here is derived from an EMBL/GenBank/DDBJ whole genome shotgun (WGS) entry which is preliminary data.</text>
</comment>
<gene>
    <name evidence="1" type="ORF">KSZ_74440</name>
</gene>
<evidence type="ECO:0000313" key="1">
    <source>
        <dbReference type="EMBL" id="GHO89438.1"/>
    </source>
</evidence>
<name>A0ABQ3VV49_9CHLR</name>
<dbReference type="EMBL" id="BNJJ01000037">
    <property type="protein sequence ID" value="GHO89438.1"/>
    <property type="molecule type" value="Genomic_DNA"/>
</dbReference>
<dbReference type="PANTHER" id="PTHR41913:SF1">
    <property type="entry name" value="DUF1684 DOMAIN-CONTAINING PROTEIN"/>
    <property type="match status" value="1"/>
</dbReference>
<dbReference type="RefSeq" id="WP_201366974.1">
    <property type="nucleotide sequence ID" value="NZ_BNJJ01000037.1"/>
</dbReference>